<evidence type="ECO:0000313" key="8">
    <source>
        <dbReference type="EMBL" id="STD15417.1"/>
    </source>
</evidence>
<dbReference type="Pfam" id="PF04024">
    <property type="entry name" value="PspC"/>
    <property type="match status" value="1"/>
</dbReference>
<gene>
    <name evidence="8" type="ORF">NCTC7915_02320</name>
</gene>
<evidence type="ECO:0000256" key="6">
    <source>
        <dbReference type="SAM" id="Phobius"/>
    </source>
</evidence>
<comment type="caution">
    <text evidence="8">The sequence shown here is derived from an EMBL/GenBank/DDBJ whole genome shotgun (WGS) entry which is preliminary data.</text>
</comment>
<keyword evidence="2" id="KW-1003">Cell membrane</keyword>
<evidence type="ECO:0000256" key="3">
    <source>
        <dbReference type="ARBA" id="ARBA00022692"/>
    </source>
</evidence>
<evidence type="ECO:0000313" key="9">
    <source>
        <dbReference type="Proteomes" id="UP000254118"/>
    </source>
</evidence>
<dbReference type="Proteomes" id="UP000254118">
    <property type="component" value="Unassembled WGS sequence"/>
</dbReference>
<accession>A0AA46BQM3</accession>
<dbReference type="GO" id="GO:0005886">
    <property type="term" value="C:plasma membrane"/>
    <property type="evidence" value="ECO:0007669"/>
    <property type="project" value="UniProtKB-SubCell"/>
</dbReference>
<reference evidence="8 9" key="1">
    <citation type="submission" date="2018-06" db="EMBL/GenBank/DDBJ databases">
        <authorList>
            <consortium name="Pathogen Informatics"/>
            <person name="Doyle S."/>
        </authorList>
    </citation>
    <scope>NUCLEOTIDE SEQUENCE [LARGE SCALE GENOMIC DNA]</scope>
    <source>
        <strain evidence="8 9">NCTC7915</strain>
    </source>
</reference>
<feature type="domain" description="Phage shock protein PspC N-terminal" evidence="7">
    <location>
        <begin position="12"/>
        <end position="68"/>
    </location>
</feature>
<feature type="transmembrane region" description="Helical" evidence="6">
    <location>
        <begin position="42"/>
        <end position="62"/>
    </location>
</feature>
<dbReference type="RefSeq" id="WP_258553279.1">
    <property type="nucleotide sequence ID" value="NZ_UFYA01000001.1"/>
</dbReference>
<keyword evidence="4 6" id="KW-1133">Transmembrane helix</keyword>
<evidence type="ECO:0000256" key="2">
    <source>
        <dbReference type="ARBA" id="ARBA00022475"/>
    </source>
</evidence>
<dbReference type="InterPro" id="IPR007168">
    <property type="entry name" value="Phageshock_PspC_N"/>
</dbReference>
<dbReference type="AlphaFoldDB" id="A0AA46BQM3"/>
<dbReference type="PANTHER" id="PTHR33885:SF3">
    <property type="entry name" value="PHAGE SHOCK PROTEIN C"/>
    <property type="match status" value="1"/>
</dbReference>
<sequence>MQSVRRSLYKMGLVRDTDRGWLGGVCAGLAGKFGMDVKLMRVLVFAGMVVVPGSPAVLYPIMWVCMPRQDWRPGVMGGHSMPVIGHSPQDYVPPRR</sequence>
<keyword evidence="3 6" id="KW-0812">Transmembrane</keyword>
<evidence type="ECO:0000259" key="7">
    <source>
        <dbReference type="Pfam" id="PF04024"/>
    </source>
</evidence>
<organism evidence="8 9">
    <name type="scientific">Dermatophilus congolensis</name>
    <dbReference type="NCBI Taxonomy" id="1863"/>
    <lineage>
        <taxon>Bacteria</taxon>
        <taxon>Bacillati</taxon>
        <taxon>Actinomycetota</taxon>
        <taxon>Actinomycetes</taxon>
        <taxon>Micrococcales</taxon>
        <taxon>Dermatophilaceae</taxon>
        <taxon>Dermatophilus</taxon>
    </lineage>
</organism>
<evidence type="ECO:0000256" key="5">
    <source>
        <dbReference type="ARBA" id="ARBA00023136"/>
    </source>
</evidence>
<protein>
    <submittedName>
        <fullName evidence="8">Phage shock protein C</fullName>
    </submittedName>
</protein>
<dbReference type="EMBL" id="UFYA01000001">
    <property type="protein sequence ID" value="STD15417.1"/>
    <property type="molecule type" value="Genomic_DNA"/>
</dbReference>
<comment type="subcellular location">
    <subcellularLocation>
        <location evidence="1">Cell membrane</location>
        <topology evidence="1">Single-pass membrane protein</topology>
    </subcellularLocation>
</comment>
<proteinExistence type="predicted"/>
<name>A0AA46BQM3_9MICO</name>
<dbReference type="PANTHER" id="PTHR33885">
    <property type="entry name" value="PHAGE SHOCK PROTEIN C"/>
    <property type="match status" value="1"/>
</dbReference>
<evidence type="ECO:0000256" key="1">
    <source>
        <dbReference type="ARBA" id="ARBA00004162"/>
    </source>
</evidence>
<evidence type="ECO:0000256" key="4">
    <source>
        <dbReference type="ARBA" id="ARBA00022989"/>
    </source>
</evidence>
<dbReference type="InterPro" id="IPR052027">
    <property type="entry name" value="PspC"/>
</dbReference>
<keyword evidence="5 6" id="KW-0472">Membrane</keyword>